<keyword evidence="3" id="KW-0812">Transmembrane</keyword>
<keyword evidence="12" id="KW-0325">Glycoprotein</keyword>
<keyword evidence="2" id="KW-0444">Lipid biosynthesis</keyword>
<dbReference type="EMBL" id="MK545417">
    <property type="protein sequence ID" value="QFF91464.1"/>
    <property type="molecule type" value="mRNA"/>
</dbReference>
<comment type="catalytic activity">
    <reaction evidence="20">
        <text>5alpha-androstane-3beta,17beta-diol + NADP(+) = 17beta-hydroxy-5alpha-androstan-3-one + NADPH + H(+)</text>
        <dbReference type="Rhea" id="RHEA:16297"/>
        <dbReference type="ChEBI" id="CHEBI:15378"/>
        <dbReference type="ChEBI" id="CHEBI:16330"/>
        <dbReference type="ChEBI" id="CHEBI:18329"/>
        <dbReference type="ChEBI" id="CHEBI:57783"/>
        <dbReference type="ChEBI" id="CHEBI:58349"/>
        <dbReference type="EC" id="1.1.1.210"/>
    </reaction>
    <physiologicalReaction direction="right-to-left" evidence="20">
        <dbReference type="Rhea" id="RHEA:16299"/>
    </physiologicalReaction>
</comment>
<comment type="catalytic activity">
    <reaction evidence="21">
        <text>a 3beta-hydroxysteroid + NADP(+) = a 3-oxosteroid + NADPH + H(+)</text>
        <dbReference type="Rhea" id="RHEA:34787"/>
        <dbReference type="ChEBI" id="CHEBI:15378"/>
        <dbReference type="ChEBI" id="CHEBI:36836"/>
        <dbReference type="ChEBI" id="CHEBI:47788"/>
        <dbReference type="ChEBI" id="CHEBI:57783"/>
        <dbReference type="ChEBI" id="CHEBI:58349"/>
        <dbReference type="EC" id="1.1.1.270"/>
    </reaction>
    <physiologicalReaction direction="right-to-left" evidence="21">
        <dbReference type="Rhea" id="RHEA:34789"/>
    </physiologicalReaction>
</comment>
<evidence type="ECO:0000256" key="6">
    <source>
        <dbReference type="ARBA" id="ARBA00022955"/>
    </source>
</evidence>
<comment type="catalytic activity">
    <reaction evidence="24">
        <text>17beta-estradiol + NADP(+) = estrone + NADPH + H(+)</text>
        <dbReference type="Rhea" id="RHEA:24616"/>
        <dbReference type="ChEBI" id="CHEBI:15378"/>
        <dbReference type="ChEBI" id="CHEBI:16469"/>
        <dbReference type="ChEBI" id="CHEBI:17263"/>
        <dbReference type="ChEBI" id="CHEBI:57783"/>
        <dbReference type="ChEBI" id="CHEBI:58349"/>
        <dbReference type="EC" id="1.1.1.62"/>
    </reaction>
    <physiologicalReaction direction="right-to-left" evidence="24">
        <dbReference type="Rhea" id="RHEA:24618"/>
    </physiologicalReaction>
</comment>
<evidence type="ECO:0000256" key="17">
    <source>
        <dbReference type="ARBA" id="ARBA00037929"/>
    </source>
</evidence>
<evidence type="ECO:0000256" key="4">
    <source>
        <dbReference type="ARBA" id="ARBA00022824"/>
    </source>
</evidence>
<dbReference type="GO" id="GO:0000253">
    <property type="term" value="F:3-beta-hydroxysteroid 3-dehydrogenase (NADP+) activity"/>
    <property type="evidence" value="ECO:0007669"/>
    <property type="project" value="UniProtKB-EC"/>
</dbReference>
<gene>
    <name evidence="33" type="primary">HSD17B7</name>
</gene>
<evidence type="ECO:0000256" key="3">
    <source>
        <dbReference type="ARBA" id="ARBA00022692"/>
    </source>
</evidence>
<dbReference type="Pfam" id="PF00106">
    <property type="entry name" value="adh_short"/>
    <property type="match status" value="1"/>
</dbReference>
<evidence type="ECO:0000256" key="25">
    <source>
        <dbReference type="ARBA" id="ARBA00052561"/>
    </source>
</evidence>
<evidence type="ECO:0000256" key="13">
    <source>
        <dbReference type="ARBA" id="ARBA00023589"/>
    </source>
</evidence>
<evidence type="ECO:0000256" key="23">
    <source>
        <dbReference type="ARBA" id="ARBA00052448"/>
    </source>
</evidence>
<dbReference type="PANTHER" id="PTHR44442">
    <property type="entry name" value="3-KETO-STEROID REDUCTASE"/>
    <property type="match status" value="1"/>
</dbReference>
<evidence type="ECO:0000256" key="8">
    <source>
        <dbReference type="ARBA" id="ARBA00023002"/>
    </source>
</evidence>
<evidence type="ECO:0000256" key="27">
    <source>
        <dbReference type="ARBA" id="ARBA00066807"/>
    </source>
</evidence>
<evidence type="ECO:0000256" key="16">
    <source>
        <dbReference type="ARBA" id="ARBA00024072"/>
    </source>
</evidence>
<dbReference type="GO" id="GO:0006695">
    <property type="term" value="P:cholesterol biosynthetic process"/>
    <property type="evidence" value="ECO:0007669"/>
    <property type="project" value="TreeGrafter"/>
</dbReference>
<dbReference type="Gene3D" id="3.40.50.720">
    <property type="entry name" value="NAD(P)-binding Rossmann-like Domain"/>
    <property type="match status" value="1"/>
</dbReference>
<evidence type="ECO:0000256" key="5">
    <source>
        <dbReference type="ARBA" id="ARBA00022857"/>
    </source>
</evidence>
<evidence type="ECO:0000256" key="11">
    <source>
        <dbReference type="ARBA" id="ARBA00023136"/>
    </source>
</evidence>
<evidence type="ECO:0000256" key="14">
    <source>
        <dbReference type="ARBA" id="ARBA00023593"/>
    </source>
</evidence>
<dbReference type="PRINTS" id="PR00081">
    <property type="entry name" value="GDHRDH"/>
</dbReference>
<dbReference type="GO" id="GO:0047024">
    <property type="term" value="F:5-alpha-androstane-3-beta,17-beta-diol dehydrogenase (NADP+) activity"/>
    <property type="evidence" value="ECO:0007669"/>
    <property type="project" value="UniProtKB-EC"/>
</dbReference>
<evidence type="ECO:0000256" key="26">
    <source>
        <dbReference type="ARBA" id="ARBA00063141"/>
    </source>
</evidence>
<evidence type="ECO:0000256" key="28">
    <source>
        <dbReference type="ARBA" id="ARBA00071031"/>
    </source>
</evidence>
<comment type="similarity">
    <text evidence="14">Belongs to the short-chain dehydrogenases/reductases (SDR) family. ERG27 subfamily.</text>
</comment>
<comment type="catalytic activity">
    <reaction evidence="23">
        <text>4alpha-methyl-5alpha-cholest-8-en-3-one + NADPH + H(+) = 4alpha-methyl-5alpha-cholest-8-en-3beta-ol + NADP(+)</text>
        <dbReference type="Rhea" id="RHEA:46832"/>
        <dbReference type="ChEBI" id="CHEBI:15378"/>
        <dbReference type="ChEBI" id="CHEBI:57783"/>
        <dbReference type="ChEBI" id="CHEBI:58349"/>
        <dbReference type="ChEBI" id="CHEBI:87050"/>
        <dbReference type="ChEBI" id="CHEBI:87051"/>
    </reaction>
    <physiologicalReaction direction="left-to-right" evidence="23">
        <dbReference type="Rhea" id="RHEA:46833"/>
    </physiologicalReaction>
</comment>
<sequence length="346" mass="38954">MKMASPAAVQASSTRKVVLVTGANSGIGLALCGRILSEDNQIHLCLTCRNMQKAEAAKSELLLSHPGADVSLLKMDVGNVKSVIKGAIEIRQRYQRLDYLYLNAGIMPKPHFNLKTFLGCLFSREVFSRFTTGNGLLTQEDWLTDDGLQQVFMTNIFGHFLLIRNLEPLFDQAGCTTQIIWTSSRNAQRSAFSLTDYQHSQGQEPYSSSKYASDLLSVSLNKHYNSKGVFSSVVCPGLVMTNLTYGIFPPILWTILKPFMWLINIFINSFTLRPYNGVEAMVWLFRQKPESLDPIVKYCSCTSGLGNNYVAQNKMNIDIETAELFYQEMLKLENKMKANYSENWGQ</sequence>
<proteinExistence type="evidence at transcript level"/>
<comment type="catalytic activity">
    <reaction evidence="19">
        <text>5alpha-cholest-8-en-3-one + NADPH + H(+) = 5alpha-cholest-8-en-3beta-ol + NADP(+)</text>
        <dbReference type="Rhea" id="RHEA:46852"/>
        <dbReference type="ChEBI" id="CHEBI:15378"/>
        <dbReference type="ChEBI" id="CHEBI:16608"/>
        <dbReference type="ChEBI" id="CHEBI:57783"/>
        <dbReference type="ChEBI" id="CHEBI:58349"/>
        <dbReference type="ChEBI" id="CHEBI:87056"/>
    </reaction>
    <physiologicalReaction direction="left-to-right" evidence="19">
        <dbReference type="Rhea" id="RHEA:46853"/>
    </physiologicalReaction>
</comment>
<comment type="catalytic activity">
    <reaction evidence="22">
        <text>4alpha-methyl-5alpha-cholest-7-en-3beta-ol + NADP(+) = 4alpha-methyl-5alpha-cholest-7-en-3-one + NADPH + H(+)</text>
        <dbReference type="Rhea" id="RHEA:18409"/>
        <dbReference type="ChEBI" id="CHEBI:15378"/>
        <dbReference type="ChEBI" id="CHEBI:16495"/>
        <dbReference type="ChEBI" id="CHEBI:18378"/>
        <dbReference type="ChEBI" id="CHEBI:57783"/>
        <dbReference type="ChEBI" id="CHEBI:58349"/>
        <dbReference type="EC" id="1.1.1.270"/>
    </reaction>
    <physiologicalReaction direction="right-to-left" evidence="22">
        <dbReference type="Rhea" id="RHEA:18411"/>
    </physiologicalReaction>
</comment>
<organism evidence="33">
    <name type="scientific">Potamotrygon motoro</name>
    <name type="common">Ocellate river stingray</name>
    <name type="synonym">Taeniura motoro</name>
    <dbReference type="NCBI Taxonomy" id="86373"/>
    <lineage>
        <taxon>Eukaryota</taxon>
        <taxon>Metazoa</taxon>
        <taxon>Chordata</taxon>
        <taxon>Craniata</taxon>
        <taxon>Vertebrata</taxon>
        <taxon>Chondrichthyes</taxon>
        <taxon>Elasmobranchii</taxon>
        <taxon>Batoidea</taxon>
        <taxon>Myliobatiformes</taxon>
        <taxon>Potamotrygonidae</taxon>
        <taxon>Potamotrygon</taxon>
    </lineage>
</organism>
<dbReference type="EC" id="1.1.1.270" evidence="15"/>
<evidence type="ECO:0000256" key="12">
    <source>
        <dbReference type="ARBA" id="ARBA00023180"/>
    </source>
</evidence>
<evidence type="ECO:0000256" key="10">
    <source>
        <dbReference type="ARBA" id="ARBA00023098"/>
    </source>
</evidence>
<evidence type="ECO:0000313" key="33">
    <source>
        <dbReference type="EMBL" id="QFF91464.1"/>
    </source>
</evidence>
<dbReference type="GO" id="GO:0005789">
    <property type="term" value="C:endoplasmic reticulum membrane"/>
    <property type="evidence" value="ECO:0007669"/>
    <property type="project" value="UniProtKB-SubCell"/>
</dbReference>
<keyword evidence="9" id="KW-0520">NAD</keyword>
<evidence type="ECO:0000256" key="15">
    <source>
        <dbReference type="ARBA" id="ARBA00023621"/>
    </source>
</evidence>
<evidence type="ECO:0000256" key="9">
    <source>
        <dbReference type="ARBA" id="ARBA00023027"/>
    </source>
</evidence>
<dbReference type="EC" id="1.1.1.62" evidence="16"/>
<evidence type="ECO:0000256" key="20">
    <source>
        <dbReference type="ARBA" id="ARBA00051795"/>
    </source>
</evidence>
<evidence type="ECO:0000256" key="30">
    <source>
        <dbReference type="ARBA" id="ARBA00081545"/>
    </source>
</evidence>
<keyword evidence="5" id="KW-0521">NADP</keyword>
<dbReference type="InterPro" id="IPR036291">
    <property type="entry name" value="NAD(P)-bd_dom_sf"/>
</dbReference>
<dbReference type="FunFam" id="3.40.50.720:FF:000289">
    <property type="entry name" value="Hydroxysteroid 17-beta dehydrogenase 7"/>
    <property type="match status" value="1"/>
</dbReference>
<evidence type="ECO:0000256" key="1">
    <source>
        <dbReference type="ARBA" id="ARBA00004389"/>
    </source>
</evidence>
<comment type="subunit">
    <text evidence="26">Binds to the short form of prolactin receptor.</text>
</comment>
<comment type="catalytic activity">
    <reaction evidence="18">
        <text>3-dehydro-4alpha-methylzymosterol + NADPH + H(+) = 4alpha-methylzymosterol + NADP(+)</text>
        <dbReference type="Rhea" id="RHEA:36379"/>
        <dbReference type="ChEBI" id="CHEBI:1949"/>
        <dbReference type="ChEBI" id="CHEBI:15378"/>
        <dbReference type="ChEBI" id="CHEBI:57783"/>
        <dbReference type="ChEBI" id="CHEBI:58349"/>
        <dbReference type="ChEBI" id="CHEBI:136486"/>
        <dbReference type="EC" id="1.1.1.270"/>
    </reaction>
    <physiologicalReaction direction="left-to-right" evidence="18">
        <dbReference type="Rhea" id="RHEA:36380"/>
    </physiologicalReaction>
</comment>
<dbReference type="InterPro" id="IPR052834">
    <property type="entry name" value="3KSR/17beta-HSD"/>
</dbReference>
<comment type="subcellular location">
    <subcellularLocation>
        <location evidence="1">Endoplasmic reticulum membrane</location>
        <topology evidence="1">Single-pass membrane protein</topology>
    </subcellularLocation>
</comment>
<comment type="pathway">
    <text evidence="17">Steroid biosynthesis; estrogen biosynthesis.</text>
</comment>
<keyword evidence="11" id="KW-0472">Membrane</keyword>
<keyword evidence="4" id="KW-0256">Endoplasmic reticulum</keyword>
<keyword evidence="10" id="KW-0443">Lipid metabolism</keyword>
<evidence type="ECO:0000256" key="21">
    <source>
        <dbReference type="ARBA" id="ARBA00051929"/>
    </source>
</evidence>
<comment type="catalytic activity">
    <reaction evidence="25">
        <text>zymosterone + NADPH + H(+) = zymosterol + NADP(+)</text>
        <dbReference type="Rhea" id="RHEA:33459"/>
        <dbReference type="ChEBI" id="CHEBI:15378"/>
        <dbReference type="ChEBI" id="CHEBI:18252"/>
        <dbReference type="ChEBI" id="CHEBI:52386"/>
        <dbReference type="ChEBI" id="CHEBI:57783"/>
        <dbReference type="ChEBI" id="CHEBI:58349"/>
    </reaction>
    <physiologicalReaction direction="left-to-right" evidence="25">
        <dbReference type="Rhea" id="RHEA:33460"/>
    </physiologicalReaction>
</comment>
<evidence type="ECO:0000256" key="32">
    <source>
        <dbReference type="ARBA" id="ARBA00083257"/>
    </source>
</evidence>
<dbReference type="InterPro" id="IPR002347">
    <property type="entry name" value="SDR_fam"/>
</dbReference>
<keyword evidence="7" id="KW-1133">Transmembrane helix</keyword>
<keyword evidence="8" id="KW-0560">Oxidoreductase</keyword>
<evidence type="ECO:0000256" key="29">
    <source>
        <dbReference type="ARBA" id="ARBA00077091"/>
    </source>
</evidence>
<dbReference type="GO" id="GO:0006703">
    <property type="term" value="P:estrogen biosynthetic process"/>
    <property type="evidence" value="ECO:0007669"/>
    <property type="project" value="UniProtKB-ARBA"/>
</dbReference>
<evidence type="ECO:0000256" key="19">
    <source>
        <dbReference type="ARBA" id="ARBA00050673"/>
    </source>
</evidence>
<dbReference type="SUPFAM" id="SSF51735">
    <property type="entry name" value="NAD(P)-binding Rossmann-fold domains"/>
    <property type="match status" value="1"/>
</dbReference>
<accession>A0A5J6SGI6</accession>
<protein>
    <recommendedName>
        <fullName evidence="28">3-keto-steroid reductase/17-beta-hydroxysteroid dehydrogenase 7</fullName>
        <ecNumber evidence="27">1.1.1.210</ecNumber>
        <ecNumber evidence="15">1.1.1.270</ecNumber>
        <ecNumber evidence="16">1.1.1.62</ecNumber>
    </recommendedName>
    <alternativeName>
        <fullName evidence="30">17-beta-hydroxysteroid dehydrogenase 7</fullName>
    </alternativeName>
    <alternativeName>
        <fullName evidence="31">3-keto-steroid reductase</fullName>
    </alternativeName>
    <alternativeName>
        <fullName evidence="29">Dihydrotestosterone oxidoreductase</fullName>
    </alternativeName>
    <alternativeName>
        <fullName evidence="32">Estradiol 17-beta-dehydrogenase 7</fullName>
    </alternativeName>
</protein>
<evidence type="ECO:0000256" key="22">
    <source>
        <dbReference type="ARBA" id="ARBA00052439"/>
    </source>
</evidence>
<dbReference type="PANTHER" id="PTHR44442:SF1">
    <property type="entry name" value="3-KETO-STEROID REDUCTASE_17-BETA-HYDROXYSTEROID DEHYDROGENASE 7"/>
    <property type="match status" value="1"/>
</dbReference>
<dbReference type="AlphaFoldDB" id="A0A5J6SGI6"/>
<evidence type="ECO:0000256" key="24">
    <source>
        <dbReference type="ARBA" id="ARBA00052450"/>
    </source>
</evidence>
<evidence type="ECO:0000256" key="31">
    <source>
        <dbReference type="ARBA" id="ARBA00083156"/>
    </source>
</evidence>
<dbReference type="EC" id="1.1.1.210" evidence="27"/>
<reference evidence="33" key="1">
    <citation type="submission" date="2019-02" db="EMBL/GenBank/DDBJ databases">
        <authorList>
            <person name="Vechtova P."/>
            <person name="Dzyuba B."/>
            <person name="Dzyuba V."/>
            <person name="Silveira A.N."/>
            <person name="Silveira R.V."/>
            <person name="Fussy Z."/>
            <person name="Grubhoffer L."/>
            <person name="Rodina M."/>
            <person name="Sterba J."/>
        </authorList>
    </citation>
    <scope>NUCLEOTIDE SEQUENCE</scope>
</reference>
<keyword evidence="6" id="KW-0752">Steroid biosynthesis</keyword>
<name>A0A5J6SGI6_POTMO</name>
<dbReference type="GO" id="GO:0004303">
    <property type="term" value="F:estradiol 17-beta-dehydrogenase [NAD(P)+] activity"/>
    <property type="evidence" value="ECO:0007669"/>
    <property type="project" value="UniProtKB-EC"/>
</dbReference>
<evidence type="ECO:0000256" key="7">
    <source>
        <dbReference type="ARBA" id="ARBA00022989"/>
    </source>
</evidence>
<evidence type="ECO:0000256" key="18">
    <source>
        <dbReference type="ARBA" id="ARBA00048246"/>
    </source>
</evidence>
<comment type="pathway">
    <text evidence="13">Steroid biosynthesis; zymosterol biosynthesis; zymosterol from lanosterol: step 5/6.</text>
</comment>
<evidence type="ECO:0000256" key="2">
    <source>
        <dbReference type="ARBA" id="ARBA00022516"/>
    </source>
</evidence>